<gene>
    <name evidence="1" type="ORF">TGDOM2_364890</name>
</gene>
<dbReference type="AlphaFoldDB" id="A0A086K2H5"/>
<dbReference type="Proteomes" id="UP000028837">
    <property type="component" value="Unassembled WGS sequence"/>
</dbReference>
<proteinExistence type="predicted"/>
<evidence type="ECO:0000313" key="2">
    <source>
        <dbReference type="Proteomes" id="UP000028837"/>
    </source>
</evidence>
<organism evidence="1 2">
    <name type="scientific">Toxoplasma gondii GAB2-2007-GAL-DOM2</name>
    <dbReference type="NCBI Taxonomy" id="1130820"/>
    <lineage>
        <taxon>Eukaryota</taxon>
        <taxon>Sar</taxon>
        <taxon>Alveolata</taxon>
        <taxon>Apicomplexa</taxon>
        <taxon>Conoidasida</taxon>
        <taxon>Coccidia</taxon>
        <taxon>Eucoccidiorida</taxon>
        <taxon>Eimeriorina</taxon>
        <taxon>Sarcocystidae</taxon>
        <taxon>Toxoplasma</taxon>
    </lineage>
</organism>
<sequence length="164" mass="17147">MSGQETGAGRVPGLLVLGCDGLFDVCSDQVVAHLALEFLRQLVAVHPDMSPCEAAKATARMLIEEAIGVRGSTDNVSVMVVLFHSFGFSGRDGVTPSPPTWYAAAAAKFAWLAEGVSRNVFVPRGKPRCPGETVARGALAAHALRDARSFAGNISIGQFDSGFG</sequence>
<dbReference type="SUPFAM" id="SSF81606">
    <property type="entry name" value="PP2C-like"/>
    <property type="match status" value="1"/>
</dbReference>
<dbReference type="Gene3D" id="3.60.40.10">
    <property type="entry name" value="PPM-type phosphatase domain"/>
    <property type="match status" value="1"/>
</dbReference>
<accession>A0A086K2H5</accession>
<evidence type="ECO:0000313" key="1">
    <source>
        <dbReference type="EMBL" id="KFG38593.1"/>
    </source>
</evidence>
<name>A0A086K2H5_TOXGO</name>
<dbReference type="InterPro" id="IPR036457">
    <property type="entry name" value="PPM-type-like_dom_sf"/>
</dbReference>
<comment type="caution">
    <text evidence="1">The sequence shown here is derived from an EMBL/GenBank/DDBJ whole genome shotgun (WGS) entry which is preliminary data.</text>
</comment>
<protein>
    <submittedName>
        <fullName evidence="1">Protein phosphatase 2C domain protein</fullName>
    </submittedName>
</protein>
<dbReference type="EMBL" id="AHZU02000916">
    <property type="protein sequence ID" value="KFG38593.1"/>
    <property type="molecule type" value="Genomic_DNA"/>
</dbReference>
<reference evidence="1 2" key="1">
    <citation type="submission" date="2014-02" db="EMBL/GenBank/DDBJ databases">
        <authorList>
            <person name="Sibley D."/>
            <person name="Venepally P."/>
            <person name="Karamycheva S."/>
            <person name="Hadjithomas M."/>
            <person name="Khan A."/>
            <person name="Brunk B."/>
            <person name="Roos D."/>
            <person name="Caler E."/>
            <person name="Lorenzi H."/>
        </authorList>
    </citation>
    <scope>NUCLEOTIDE SEQUENCE [LARGE SCALE GENOMIC DNA]</scope>
    <source>
        <strain evidence="1 2">GAB2-2007-GAL-DOM2</strain>
    </source>
</reference>
<dbReference type="VEuPathDB" id="ToxoDB:TGDOM2_364890"/>